<proteinExistence type="predicted"/>
<dbReference type="InterPro" id="IPR007269">
    <property type="entry name" value="ICMT_MeTrfase"/>
</dbReference>
<dbReference type="GO" id="GO:0004671">
    <property type="term" value="F:protein C-terminal S-isoprenylcysteine carboxyl O-methyltransferase activity"/>
    <property type="evidence" value="ECO:0007669"/>
    <property type="project" value="InterPro"/>
</dbReference>
<keyword evidence="2 5" id="KW-0812">Transmembrane</keyword>
<sequence length="175" mass="19482">MPAPSLIAYLGLVLLVAAERVDELKRSRRQLHWARPRGGVEFGERHFPAVLALHVGLLVGCLLEPWALERPFLPLLAGPMVAFTIAAQALRRWCITALGPRWTARIVVLPGVPLVTHGPYRWLRHPNYLAVVVEGVALPLVHTAWLTASLFTVLYLLTMAVRIRTEQEAHAWATA</sequence>
<evidence type="ECO:0000256" key="5">
    <source>
        <dbReference type="SAM" id="Phobius"/>
    </source>
</evidence>
<gene>
    <name evidence="6" type="ORF">SAMN05444320_102368</name>
</gene>
<keyword evidence="3 5" id="KW-1133">Transmembrane helix</keyword>
<dbReference type="GO" id="GO:0016020">
    <property type="term" value="C:membrane"/>
    <property type="evidence" value="ECO:0007669"/>
    <property type="project" value="UniProtKB-SubCell"/>
</dbReference>
<dbReference type="Proteomes" id="UP000184501">
    <property type="component" value="Unassembled WGS sequence"/>
</dbReference>
<protein>
    <submittedName>
        <fullName evidence="6">Alkylresorcinol O-methyltransferase</fullName>
    </submittedName>
</protein>
<keyword evidence="4 5" id="KW-0472">Membrane</keyword>
<dbReference type="Pfam" id="PF04140">
    <property type="entry name" value="ICMT"/>
    <property type="match status" value="1"/>
</dbReference>
<feature type="transmembrane region" description="Helical" evidence="5">
    <location>
        <begin position="128"/>
        <end position="157"/>
    </location>
</feature>
<evidence type="ECO:0000256" key="2">
    <source>
        <dbReference type="ARBA" id="ARBA00022692"/>
    </source>
</evidence>
<keyword evidence="7" id="KW-1185">Reference proteome</keyword>
<keyword evidence="6" id="KW-0489">Methyltransferase</keyword>
<keyword evidence="6" id="KW-0808">Transferase</keyword>
<evidence type="ECO:0000256" key="1">
    <source>
        <dbReference type="ARBA" id="ARBA00004141"/>
    </source>
</evidence>
<evidence type="ECO:0000313" key="6">
    <source>
        <dbReference type="EMBL" id="SHF05451.1"/>
    </source>
</evidence>
<dbReference type="Gene3D" id="1.20.120.1630">
    <property type="match status" value="1"/>
</dbReference>
<name>A0A1M4YIC9_STRHI</name>
<dbReference type="RefSeq" id="WP_234995588.1">
    <property type="nucleotide sequence ID" value="NZ_FQVN01000002.1"/>
</dbReference>
<dbReference type="STRING" id="2017.SAMN05444320_102368"/>
<dbReference type="AlphaFoldDB" id="A0A1M4YIC9"/>
<organism evidence="6 7">
    <name type="scientific">Streptoalloteichus hindustanus</name>
    <dbReference type="NCBI Taxonomy" id="2017"/>
    <lineage>
        <taxon>Bacteria</taxon>
        <taxon>Bacillati</taxon>
        <taxon>Actinomycetota</taxon>
        <taxon>Actinomycetes</taxon>
        <taxon>Pseudonocardiales</taxon>
        <taxon>Pseudonocardiaceae</taxon>
        <taxon>Streptoalloteichus</taxon>
    </lineage>
</organism>
<evidence type="ECO:0000256" key="4">
    <source>
        <dbReference type="ARBA" id="ARBA00023136"/>
    </source>
</evidence>
<evidence type="ECO:0000313" key="7">
    <source>
        <dbReference type="Proteomes" id="UP000184501"/>
    </source>
</evidence>
<evidence type="ECO:0000256" key="3">
    <source>
        <dbReference type="ARBA" id="ARBA00022989"/>
    </source>
</evidence>
<reference evidence="6 7" key="1">
    <citation type="submission" date="2016-11" db="EMBL/GenBank/DDBJ databases">
        <authorList>
            <person name="Jaros S."/>
            <person name="Januszkiewicz K."/>
            <person name="Wedrychowicz H."/>
        </authorList>
    </citation>
    <scope>NUCLEOTIDE SEQUENCE [LARGE SCALE GENOMIC DNA]</scope>
    <source>
        <strain evidence="6 7">DSM 44523</strain>
    </source>
</reference>
<dbReference type="EMBL" id="FQVN01000002">
    <property type="protein sequence ID" value="SHF05451.1"/>
    <property type="molecule type" value="Genomic_DNA"/>
</dbReference>
<accession>A0A1M4YIC9</accession>
<dbReference type="GO" id="GO:0032259">
    <property type="term" value="P:methylation"/>
    <property type="evidence" value="ECO:0007669"/>
    <property type="project" value="UniProtKB-KW"/>
</dbReference>
<comment type="subcellular location">
    <subcellularLocation>
        <location evidence="1">Membrane</location>
        <topology evidence="1">Multi-pass membrane protein</topology>
    </subcellularLocation>
</comment>